<dbReference type="GeneID" id="106980589"/>
<accession>A0ABM3Q789</accession>
<protein>
    <submittedName>
        <fullName evidence="3">Translation initiation factor IF-2-like</fullName>
    </submittedName>
</protein>
<organism evidence="2 3">
    <name type="scientific">Acinonyx jubatus</name>
    <name type="common">Cheetah</name>
    <dbReference type="NCBI Taxonomy" id="32536"/>
    <lineage>
        <taxon>Eukaryota</taxon>
        <taxon>Metazoa</taxon>
        <taxon>Chordata</taxon>
        <taxon>Craniata</taxon>
        <taxon>Vertebrata</taxon>
        <taxon>Euteleostomi</taxon>
        <taxon>Mammalia</taxon>
        <taxon>Eutheria</taxon>
        <taxon>Laurasiatheria</taxon>
        <taxon>Carnivora</taxon>
        <taxon>Feliformia</taxon>
        <taxon>Felidae</taxon>
        <taxon>Felinae</taxon>
        <taxon>Acinonyx</taxon>
    </lineage>
</organism>
<feature type="region of interest" description="Disordered" evidence="1">
    <location>
        <begin position="1"/>
        <end position="183"/>
    </location>
</feature>
<name>A0ABM3Q789_ACIJB</name>
<keyword evidence="2" id="KW-1185">Reference proteome</keyword>
<feature type="compositionally biased region" description="Polar residues" evidence="1">
    <location>
        <begin position="148"/>
        <end position="159"/>
    </location>
</feature>
<proteinExistence type="predicted"/>
<dbReference type="Proteomes" id="UP001652583">
    <property type="component" value="Chromosome B3"/>
</dbReference>
<evidence type="ECO:0000256" key="1">
    <source>
        <dbReference type="SAM" id="MobiDB-lite"/>
    </source>
</evidence>
<dbReference type="RefSeq" id="XP_053079792.1">
    <property type="nucleotide sequence ID" value="XM_053223817.1"/>
</dbReference>
<evidence type="ECO:0000313" key="2">
    <source>
        <dbReference type="Proteomes" id="UP001652583"/>
    </source>
</evidence>
<feature type="compositionally biased region" description="Gly residues" evidence="1">
    <location>
        <begin position="35"/>
        <end position="45"/>
    </location>
</feature>
<gene>
    <name evidence="3" type="primary">LOC106980589</name>
</gene>
<evidence type="ECO:0000313" key="3">
    <source>
        <dbReference type="RefSeq" id="XP_053079792.1"/>
    </source>
</evidence>
<reference evidence="3" key="1">
    <citation type="submission" date="2025-08" db="UniProtKB">
        <authorList>
            <consortium name="RefSeq"/>
        </authorList>
    </citation>
    <scope>IDENTIFICATION</scope>
    <source>
        <tissue evidence="3">Blood</tissue>
    </source>
</reference>
<feature type="compositionally biased region" description="Gly residues" evidence="1">
    <location>
        <begin position="62"/>
        <end position="72"/>
    </location>
</feature>
<sequence>MAPRLTGTRVAAQTSPLPPWADLSCPREAGAGRRAPGGRGRGGGWRARRGRVSAPGLPLSGPRGGSHFGGQRPGPLRAPCRPRGRLRRETPAPARPGTHAGFMAAGSVLPGGARGTPGSIWRAGEGGRPQGRATGSGTPRLRRGAPRSGSTPPRAQVSSRPAHFKRANQRPPAGKGRGLRGNDCSAGSGARLLGDRGSEARVVCVSGLRSDVMKSIPFHFPMKKLRAYFTTVQEVQRKGQSSVHSEFKKTRHQCKLEEQLCSEMGLCLFIHNRLLTRKSEAGIQLICDKELLYSESDTEQLRNKLCC</sequence>